<reference evidence="3" key="1">
    <citation type="submission" date="2018-07" db="EMBL/GenBank/DDBJ databases">
        <title>Genome sequencing of Paracoccus sp. SC2-6.</title>
        <authorList>
            <person name="Heo J."/>
            <person name="Kim S.-J."/>
            <person name="Kwon S.-W."/>
        </authorList>
    </citation>
    <scope>NUCLEOTIDE SEQUENCE [LARGE SCALE GENOMIC DNA]</scope>
    <source>
        <strain evidence="3">SC2-6</strain>
    </source>
</reference>
<sequence length="274" mass="28781">MTEAAAPRGPSASQLSENIGDVLASIRSMIAQDPVPDTDRAAVLRLEAVGPRPAASPEVPSSRSGLGWVSTPPVQADRDELLVRAQSWTRRQPPGPGPLRLGRSELVAPLREVERAGASDPTESDQSATLLSTREAAAEASAQLADTKDCVETIADRPTNPLHGVPPAELPQFNSDALHPSVSAERAAEPIPALSETVLLETAMNAYAPTQPTGDPINTNGAETEDAVSGSILSGMIREVIRQELVDPGMSRELRAMVLREVARAITGEASKAS</sequence>
<evidence type="ECO:0000256" key="1">
    <source>
        <dbReference type="SAM" id="MobiDB-lite"/>
    </source>
</evidence>
<accession>A0A344PJ59</accession>
<name>A0A344PJ59_9RHOB</name>
<organism evidence="2 3">
    <name type="scientific">Paracoccus suum</name>
    <dbReference type="NCBI Taxonomy" id="2259340"/>
    <lineage>
        <taxon>Bacteria</taxon>
        <taxon>Pseudomonadati</taxon>
        <taxon>Pseudomonadota</taxon>
        <taxon>Alphaproteobacteria</taxon>
        <taxon>Rhodobacterales</taxon>
        <taxon>Paracoccaceae</taxon>
        <taxon>Paracoccus</taxon>
    </lineage>
</organism>
<evidence type="ECO:0000313" key="3">
    <source>
        <dbReference type="Proteomes" id="UP000252023"/>
    </source>
</evidence>
<dbReference type="OrthoDB" id="7875768at2"/>
<evidence type="ECO:0000313" key="2">
    <source>
        <dbReference type="EMBL" id="AXC49414.1"/>
    </source>
</evidence>
<dbReference type="EMBL" id="CP030918">
    <property type="protein sequence ID" value="AXC49414.1"/>
    <property type="molecule type" value="Genomic_DNA"/>
</dbReference>
<keyword evidence="3" id="KW-1185">Reference proteome</keyword>
<proteinExistence type="predicted"/>
<protein>
    <submittedName>
        <fullName evidence="2">Uncharacterized protein</fullName>
    </submittedName>
</protein>
<feature type="region of interest" description="Disordered" evidence="1">
    <location>
        <begin position="49"/>
        <end position="135"/>
    </location>
</feature>
<dbReference type="KEGG" id="pars:DRW48_06660"/>
<dbReference type="AlphaFoldDB" id="A0A344PJ59"/>
<dbReference type="RefSeq" id="WP_114075730.1">
    <property type="nucleotide sequence ID" value="NZ_CP030918.1"/>
</dbReference>
<gene>
    <name evidence="2" type="ORF">DRW48_06660</name>
</gene>
<dbReference type="Proteomes" id="UP000252023">
    <property type="component" value="Chromosome"/>
</dbReference>